<name>A0A8J7MDF9_9BACT</name>
<accession>A0A8J7MDF9</accession>
<gene>
    <name evidence="2" type="ORF">JIN82_07055</name>
</gene>
<protein>
    <recommendedName>
        <fullName evidence="4">Polyisoprenoid-binding protein YceI</fullName>
    </recommendedName>
</protein>
<comment type="caution">
    <text evidence="2">The sequence shown here is derived from an EMBL/GenBank/DDBJ whole genome shotgun (WGS) entry which is preliminary data.</text>
</comment>
<keyword evidence="1" id="KW-0732">Signal</keyword>
<sequence>MKKSIVSLLCVASAGVAFASELEVKPLGMQVVWDPAKDAQDGFSTYNRQESGLEVAALLTSSDQVIVSADMDASTFDGFFAAGKKSLAGEFGWNKKISKDGKHLKFTIESKKLPAGEISALTAKGVLHIQLGSEKEKFSTEMIEMSPGKEGKLGEMAFELSKLGKPSWGDAVLEITLKSKQSFEGIAEYRFFDENDKPVSFEETGSGSMGFMGKKTYSKTFTFKTKPKKMRVEADMWSDLSTVEQPFELSLSPKG</sequence>
<feature type="signal peptide" evidence="1">
    <location>
        <begin position="1"/>
        <end position="19"/>
    </location>
</feature>
<evidence type="ECO:0000313" key="3">
    <source>
        <dbReference type="Proteomes" id="UP000624703"/>
    </source>
</evidence>
<dbReference type="Proteomes" id="UP000624703">
    <property type="component" value="Unassembled WGS sequence"/>
</dbReference>
<feature type="chain" id="PRO_5035261827" description="Polyisoprenoid-binding protein YceI" evidence="1">
    <location>
        <begin position="20"/>
        <end position="255"/>
    </location>
</feature>
<dbReference type="RefSeq" id="WP_200310935.1">
    <property type="nucleotide sequence ID" value="NZ_JAENIM010000036.1"/>
</dbReference>
<proteinExistence type="predicted"/>
<reference evidence="2" key="1">
    <citation type="submission" date="2021-01" db="EMBL/GenBank/DDBJ databases">
        <title>Modified the classification status of verrucomicrobia.</title>
        <authorList>
            <person name="Feng X."/>
        </authorList>
    </citation>
    <scope>NUCLEOTIDE SEQUENCE</scope>
    <source>
        <strain evidence="2">_KCTC 22039</strain>
    </source>
</reference>
<dbReference type="EMBL" id="JAENIM010000036">
    <property type="protein sequence ID" value="MBK1790913.1"/>
    <property type="molecule type" value="Genomic_DNA"/>
</dbReference>
<organism evidence="2 3">
    <name type="scientific">Persicirhabdus sediminis</name>
    <dbReference type="NCBI Taxonomy" id="454144"/>
    <lineage>
        <taxon>Bacteria</taxon>
        <taxon>Pseudomonadati</taxon>
        <taxon>Verrucomicrobiota</taxon>
        <taxon>Verrucomicrobiia</taxon>
        <taxon>Verrucomicrobiales</taxon>
        <taxon>Verrucomicrobiaceae</taxon>
        <taxon>Persicirhabdus</taxon>
    </lineage>
</organism>
<dbReference type="AlphaFoldDB" id="A0A8J7MDF9"/>
<evidence type="ECO:0000313" key="2">
    <source>
        <dbReference type="EMBL" id="MBK1790913.1"/>
    </source>
</evidence>
<evidence type="ECO:0008006" key="4">
    <source>
        <dbReference type="Google" id="ProtNLM"/>
    </source>
</evidence>
<evidence type="ECO:0000256" key="1">
    <source>
        <dbReference type="SAM" id="SignalP"/>
    </source>
</evidence>
<keyword evidence="3" id="KW-1185">Reference proteome</keyword>